<keyword evidence="2 3" id="KW-0238">DNA-binding</keyword>
<protein>
    <submittedName>
        <fullName evidence="5">AcrR family transcriptional regulator</fullName>
    </submittedName>
</protein>
<dbReference type="Gene3D" id="1.10.10.60">
    <property type="entry name" value="Homeodomain-like"/>
    <property type="match status" value="1"/>
</dbReference>
<organism evidence="5 6">
    <name type="scientific">Evansella vedderi</name>
    <dbReference type="NCBI Taxonomy" id="38282"/>
    <lineage>
        <taxon>Bacteria</taxon>
        <taxon>Bacillati</taxon>
        <taxon>Bacillota</taxon>
        <taxon>Bacilli</taxon>
        <taxon>Bacillales</taxon>
        <taxon>Bacillaceae</taxon>
        <taxon>Evansella</taxon>
    </lineage>
</organism>
<dbReference type="InterPro" id="IPR009057">
    <property type="entry name" value="Homeodomain-like_sf"/>
</dbReference>
<dbReference type="PANTHER" id="PTHR43479">
    <property type="entry name" value="ACREF/ENVCD OPERON REPRESSOR-RELATED"/>
    <property type="match status" value="1"/>
</dbReference>
<dbReference type="EMBL" id="JAUSUG010000010">
    <property type="protein sequence ID" value="MDQ0255288.1"/>
    <property type="molecule type" value="Genomic_DNA"/>
</dbReference>
<dbReference type="InterPro" id="IPR001647">
    <property type="entry name" value="HTH_TetR"/>
</dbReference>
<keyword evidence="6" id="KW-1185">Reference proteome</keyword>
<dbReference type="InterPro" id="IPR050624">
    <property type="entry name" value="HTH-type_Tx_Regulator"/>
</dbReference>
<dbReference type="SUPFAM" id="SSF46689">
    <property type="entry name" value="Homeodomain-like"/>
    <property type="match status" value="1"/>
</dbReference>
<feature type="domain" description="HTH tetR-type" evidence="4">
    <location>
        <begin position="1"/>
        <end position="49"/>
    </location>
</feature>
<evidence type="ECO:0000256" key="2">
    <source>
        <dbReference type="ARBA" id="ARBA00023125"/>
    </source>
</evidence>
<proteinExistence type="predicted"/>
<dbReference type="Proteomes" id="UP001230005">
    <property type="component" value="Unassembled WGS sequence"/>
</dbReference>
<comment type="caution">
    <text evidence="5">The sequence shown here is derived from an EMBL/GenBank/DDBJ whole genome shotgun (WGS) entry which is preliminary data.</text>
</comment>
<accession>A0ABT9ZVM0</accession>
<dbReference type="PANTHER" id="PTHR43479:SF11">
    <property type="entry name" value="ACREF_ENVCD OPERON REPRESSOR-RELATED"/>
    <property type="match status" value="1"/>
</dbReference>
<dbReference type="InterPro" id="IPR036271">
    <property type="entry name" value="Tet_transcr_reg_TetR-rel_C_sf"/>
</dbReference>
<dbReference type="PROSITE" id="PS50977">
    <property type="entry name" value="HTH_TETR_2"/>
    <property type="match status" value="1"/>
</dbReference>
<gene>
    <name evidence="5" type="ORF">J2S74_002670</name>
</gene>
<keyword evidence="1" id="KW-0678">Repressor</keyword>
<evidence type="ECO:0000313" key="5">
    <source>
        <dbReference type="EMBL" id="MDQ0255288.1"/>
    </source>
</evidence>
<dbReference type="Pfam" id="PF00440">
    <property type="entry name" value="TetR_N"/>
    <property type="match status" value="1"/>
</dbReference>
<dbReference type="SUPFAM" id="SSF48498">
    <property type="entry name" value="Tetracyclin repressor-like, C-terminal domain"/>
    <property type="match status" value="1"/>
</dbReference>
<dbReference type="Gene3D" id="1.10.357.10">
    <property type="entry name" value="Tetracycline Repressor, domain 2"/>
    <property type="match status" value="1"/>
</dbReference>
<name>A0ABT9ZVM0_9BACI</name>
<sequence length="186" mass="22335">MEFAKHGYEKASTNRIVKEAGIGKGMLFYYFKSKKELYHYLFDYCMKFIISEYLSKIDENERDFIERYKQAGQAKLKANVKNPGVFTFLGSFVVNQNIDLPEKIEKQYKELRTLGYSKIYNNIDTSLFREDVEGEKIFKFIRWSMEGYEKELLQRLQGVNLSTFDATPYWDEFYEYLDDLKKIFYK</sequence>
<reference evidence="5 6" key="1">
    <citation type="submission" date="2023-07" db="EMBL/GenBank/DDBJ databases">
        <title>Genomic Encyclopedia of Type Strains, Phase IV (KMG-IV): sequencing the most valuable type-strain genomes for metagenomic binning, comparative biology and taxonomic classification.</title>
        <authorList>
            <person name="Goeker M."/>
        </authorList>
    </citation>
    <scope>NUCLEOTIDE SEQUENCE [LARGE SCALE GENOMIC DNA]</scope>
    <source>
        <strain evidence="5 6">DSM 9768</strain>
    </source>
</reference>
<evidence type="ECO:0000256" key="1">
    <source>
        <dbReference type="ARBA" id="ARBA00022491"/>
    </source>
</evidence>
<feature type="DNA-binding region" description="H-T-H motif" evidence="3">
    <location>
        <begin position="12"/>
        <end position="31"/>
    </location>
</feature>
<evidence type="ECO:0000313" key="6">
    <source>
        <dbReference type="Proteomes" id="UP001230005"/>
    </source>
</evidence>
<dbReference type="PROSITE" id="PS01081">
    <property type="entry name" value="HTH_TETR_1"/>
    <property type="match status" value="1"/>
</dbReference>
<dbReference type="InterPro" id="IPR023772">
    <property type="entry name" value="DNA-bd_HTH_TetR-type_CS"/>
</dbReference>
<evidence type="ECO:0000259" key="4">
    <source>
        <dbReference type="PROSITE" id="PS50977"/>
    </source>
</evidence>
<evidence type="ECO:0000256" key="3">
    <source>
        <dbReference type="PROSITE-ProRule" id="PRU00335"/>
    </source>
</evidence>